<evidence type="ECO:0000313" key="1">
    <source>
        <dbReference type="EMBL" id="STD21288.1"/>
    </source>
</evidence>
<accession>A0A376FCY3</accession>
<name>A0A376FCY3_ENTAS</name>
<protein>
    <submittedName>
        <fullName evidence="1">Protein YbjX</fullName>
    </submittedName>
</protein>
<dbReference type="GO" id="GO:0006974">
    <property type="term" value="P:DNA damage response"/>
    <property type="evidence" value="ECO:0007669"/>
    <property type="project" value="TreeGrafter"/>
</dbReference>
<dbReference type="AlphaFoldDB" id="A0A376FCY3"/>
<evidence type="ECO:0000313" key="2">
    <source>
        <dbReference type="Proteomes" id="UP000255163"/>
    </source>
</evidence>
<dbReference type="Proteomes" id="UP000255163">
    <property type="component" value="Unassembled WGS sequence"/>
</dbReference>
<reference evidence="1 2" key="1">
    <citation type="submission" date="2018-06" db="EMBL/GenBank/DDBJ databases">
        <authorList>
            <consortium name="Pathogen Informatics"/>
            <person name="Doyle S."/>
        </authorList>
    </citation>
    <scope>NUCLEOTIDE SEQUENCE [LARGE SCALE GENOMIC DNA]</scope>
    <source>
        <strain evidence="1 2">NCTC12123</strain>
    </source>
</reference>
<gene>
    <name evidence="1" type="ORF">NCTC12123_02627</name>
</gene>
<organism evidence="1 2">
    <name type="scientific">Enterobacter asburiae</name>
    <dbReference type="NCBI Taxonomy" id="61645"/>
    <lineage>
        <taxon>Bacteria</taxon>
        <taxon>Pseudomonadati</taxon>
        <taxon>Pseudomonadota</taxon>
        <taxon>Gammaproteobacteria</taxon>
        <taxon>Enterobacterales</taxon>
        <taxon>Enterobacteriaceae</taxon>
        <taxon>Enterobacter</taxon>
        <taxon>Enterobacter cloacae complex</taxon>
    </lineage>
</organism>
<sequence>MKGTFSARCDIAWSKGRHFHASYDEFWASLDGKKLSAFCWQLPLKMERKSLEEIASKKRAEYRRRFELLDEIEASVKSHF</sequence>
<dbReference type="InterPro" id="IPR007488">
    <property type="entry name" value="DUF535"/>
</dbReference>
<dbReference type="PANTHER" id="PTHR38785">
    <property type="entry name" value="HOMOLOG OF VIRK"/>
    <property type="match status" value="1"/>
</dbReference>
<dbReference type="PANTHER" id="PTHR38785:SF1">
    <property type="entry name" value="HOMOLOG OF VIRK"/>
    <property type="match status" value="1"/>
</dbReference>
<dbReference type="EMBL" id="UFYI01000007">
    <property type="protein sequence ID" value="STD21288.1"/>
    <property type="molecule type" value="Genomic_DNA"/>
</dbReference>
<dbReference type="Pfam" id="PF04393">
    <property type="entry name" value="DUF535"/>
    <property type="match status" value="1"/>
</dbReference>
<proteinExistence type="predicted"/>